<dbReference type="RefSeq" id="WP_200772824.1">
    <property type="nucleotide sequence ID" value="NZ_CP072329.1"/>
</dbReference>
<evidence type="ECO:0000313" key="3">
    <source>
        <dbReference type="EMBL" id="QUB38786.1"/>
    </source>
</evidence>
<evidence type="ECO:0000256" key="1">
    <source>
        <dbReference type="SAM" id="Phobius"/>
    </source>
</evidence>
<dbReference type="Proteomes" id="UP001138780">
    <property type="component" value="Unassembled WGS sequence"/>
</dbReference>
<dbReference type="EMBL" id="CP072329">
    <property type="protein sequence ID" value="QUB38786.1"/>
    <property type="molecule type" value="Genomic_DNA"/>
</dbReference>
<name>A0A9X0WP29_9STRE</name>
<proteinExistence type="predicted"/>
<feature type="transmembrane region" description="Helical" evidence="1">
    <location>
        <begin position="14"/>
        <end position="35"/>
    </location>
</feature>
<dbReference type="Proteomes" id="UP000676511">
    <property type="component" value="Chromosome"/>
</dbReference>
<evidence type="ECO:0000313" key="4">
    <source>
        <dbReference type="Proteomes" id="UP000676511"/>
    </source>
</evidence>
<gene>
    <name evidence="2" type="ORF">BTU61_06365</name>
    <name evidence="3" type="ORF">J4854_09645</name>
</gene>
<keyword evidence="1" id="KW-0812">Transmembrane</keyword>
<accession>A0A9X0WP29</accession>
<evidence type="ECO:0000313" key="2">
    <source>
        <dbReference type="EMBL" id="MBK4779827.1"/>
    </source>
</evidence>
<keyword evidence="1" id="KW-0472">Membrane</keyword>
<evidence type="ECO:0000313" key="5">
    <source>
        <dbReference type="Proteomes" id="UP001138780"/>
    </source>
</evidence>
<dbReference type="AlphaFoldDB" id="A0A9X0WP29"/>
<keyword evidence="4" id="KW-1185">Reference proteome</keyword>
<reference evidence="2" key="1">
    <citation type="submission" date="2016-12" db="EMBL/GenBank/DDBJ databases">
        <title>Draft genome of Streptococcus lactarius CCUG 66490T type strain.</title>
        <authorList>
            <person name="Salva-Serra F."/>
            <person name="Engstrom-Jakobsson H."/>
            <person name="Thorell K."/>
            <person name="Gomila M."/>
            <person name="Gonzales-Siles L."/>
            <person name="Busquets A."/>
            <person name="Jaen-Luchoro D."/>
            <person name="Karlsson R."/>
            <person name="Kristiansson E."/>
            <person name="Moore E."/>
        </authorList>
    </citation>
    <scope>NUCLEOTIDE SEQUENCE</scope>
    <source>
        <strain evidence="2">CCUG 66490</strain>
    </source>
</reference>
<sequence length="235" mass="26760">MGEIKQWIREHKEWILDGCMAVLAFVVGLVMVFVIHPVGTLSKEHMLSFPQIQKESEPFVGLPTKEPAMEDLLSVNLADIHGKVQKNWLSLPAFVKKFGKSESYTQEKTNFETKVQLGYGKAVKGIYPYKLEFQEKDKDFYLSAIQGFAPRSSRYKTRKNLKKEDFTHYKTMDGQKEKGSSIEEVCKQAGLPNSFSLMRTKDKQIAAISYQAKDGLVSLTFERDASGQYRLSKKG</sequence>
<protein>
    <submittedName>
        <fullName evidence="2">Uncharacterized protein</fullName>
    </submittedName>
</protein>
<reference evidence="3 4" key="2">
    <citation type="submission" date="2021-03" db="EMBL/GenBank/DDBJ databases">
        <title>Human Oral Microbial Genomes.</title>
        <authorList>
            <person name="Johnston C.D."/>
            <person name="Chen T."/>
            <person name="Dewhirst F.E."/>
        </authorList>
    </citation>
    <scope>NUCLEOTIDE SEQUENCE [LARGE SCALE GENOMIC DNA]</scope>
    <source>
        <strain evidence="3 4">CCUG 66490</strain>
    </source>
</reference>
<organism evidence="2 5">
    <name type="scientific">Streptococcus lactarius</name>
    <dbReference type="NCBI Taxonomy" id="684066"/>
    <lineage>
        <taxon>Bacteria</taxon>
        <taxon>Bacillati</taxon>
        <taxon>Bacillota</taxon>
        <taxon>Bacilli</taxon>
        <taxon>Lactobacillales</taxon>
        <taxon>Streptococcaceae</taxon>
        <taxon>Streptococcus</taxon>
    </lineage>
</organism>
<dbReference type="EMBL" id="MRXX01000007">
    <property type="protein sequence ID" value="MBK4779827.1"/>
    <property type="molecule type" value="Genomic_DNA"/>
</dbReference>
<keyword evidence="1" id="KW-1133">Transmembrane helix</keyword>